<comment type="caution">
    <text evidence="2">The sequence shown here is derived from an EMBL/GenBank/DDBJ whole genome shotgun (WGS) entry which is preliminary data.</text>
</comment>
<accession>A0ABQ4UL81</accession>
<proteinExistence type="predicted"/>
<feature type="compositionally biased region" description="Basic and acidic residues" evidence="1">
    <location>
        <begin position="46"/>
        <end position="57"/>
    </location>
</feature>
<evidence type="ECO:0008006" key="4">
    <source>
        <dbReference type="Google" id="ProtNLM"/>
    </source>
</evidence>
<feature type="region of interest" description="Disordered" evidence="1">
    <location>
        <begin position="45"/>
        <end position="67"/>
    </location>
</feature>
<dbReference type="EMBL" id="BPRC01000042">
    <property type="protein sequence ID" value="GJE68084.1"/>
    <property type="molecule type" value="Genomic_DNA"/>
</dbReference>
<gene>
    <name evidence="2" type="ORF">LNAOJCKE_5320</name>
</gene>
<name>A0ABQ4UL81_9HYPH</name>
<evidence type="ECO:0000313" key="3">
    <source>
        <dbReference type="Proteomes" id="UP001055039"/>
    </source>
</evidence>
<organism evidence="2 3">
    <name type="scientific">Methylorubrum aminovorans</name>
    <dbReference type="NCBI Taxonomy" id="269069"/>
    <lineage>
        <taxon>Bacteria</taxon>
        <taxon>Pseudomonadati</taxon>
        <taxon>Pseudomonadota</taxon>
        <taxon>Alphaproteobacteria</taxon>
        <taxon>Hyphomicrobiales</taxon>
        <taxon>Methylobacteriaceae</taxon>
        <taxon>Methylorubrum</taxon>
    </lineage>
</organism>
<evidence type="ECO:0000256" key="1">
    <source>
        <dbReference type="SAM" id="MobiDB-lite"/>
    </source>
</evidence>
<dbReference type="Proteomes" id="UP001055039">
    <property type="component" value="Unassembled WGS sequence"/>
</dbReference>
<dbReference type="SUPFAM" id="SSF46689">
    <property type="entry name" value="Homeodomain-like"/>
    <property type="match status" value="1"/>
</dbReference>
<evidence type="ECO:0000313" key="2">
    <source>
        <dbReference type="EMBL" id="GJE68084.1"/>
    </source>
</evidence>
<dbReference type="InterPro" id="IPR009057">
    <property type="entry name" value="Homeodomain-like_sf"/>
</dbReference>
<dbReference type="RefSeq" id="WP_373322751.1">
    <property type="nucleotide sequence ID" value="NZ_BPRC01000042.1"/>
</dbReference>
<dbReference type="Pfam" id="PF01527">
    <property type="entry name" value="HTH_Tnp_1"/>
    <property type="match status" value="1"/>
</dbReference>
<dbReference type="InterPro" id="IPR002514">
    <property type="entry name" value="Transposase_8"/>
</dbReference>
<reference evidence="2" key="2">
    <citation type="submission" date="2021-08" db="EMBL/GenBank/DDBJ databases">
        <authorList>
            <person name="Tani A."/>
            <person name="Ola A."/>
            <person name="Ogura Y."/>
            <person name="Katsura K."/>
            <person name="Hayashi T."/>
        </authorList>
    </citation>
    <scope>NUCLEOTIDE SEQUENCE</scope>
    <source>
        <strain evidence="2">NBRC 15686</strain>
    </source>
</reference>
<keyword evidence="3" id="KW-1185">Reference proteome</keyword>
<dbReference type="Gene3D" id="1.10.10.60">
    <property type="entry name" value="Homeodomain-like"/>
    <property type="match status" value="1"/>
</dbReference>
<reference evidence="2" key="1">
    <citation type="journal article" date="2021" name="Front. Microbiol.">
        <title>Comprehensive Comparative Genomics and Phenotyping of Methylobacterium Species.</title>
        <authorList>
            <person name="Alessa O."/>
            <person name="Ogura Y."/>
            <person name="Fujitani Y."/>
            <person name="Takami H."/>
            <person name="Hayashi T."/>
            <person name="Sahin N."/>
            <person name="Tani A."/>
        </authorList>
    </citation>
    <scope>NUCLEOTIDE SEQUENCE</scope>
    <source>
        <strain evidence="2">NBRC 15686</strain>
    </source>
</reference>
<sequence>MPKTRPAYPAEFRRQMVDLVRAGRDPTELAREFEPSRQTIQNWVAEADRGEGRREAKPPTADPGLTASERDELVRLRRENRQLRLERDILSRATAWFARETGVLPSGSEVARGNCTVGLSGISA</sequence>
<protein>
    <recommendedName>
        <fullName evidence="4">Transposase IS3/IS911 family protein</fullName>
    </recommendedName>
</protein>